<dbReference type="InterPro" id="IPR057326">
    <property type="entry name" value="KR_dom"/>
</dbReference>
<dbReference type="SMART" id="SM00822">
    <property type="entry name" value="PKS_KR"/>
    <property type="match status" value="1"/>
</dbReference>
<name>A0A1J5Q5I1_9ZZZZ</name>
<dbReference type="PRINTS" id="PR00081">
    <property type="entry name" value="GDHRDH"/>
</dbReference>
<evidence type="ECO:0000313" key="4">
    <source>
        <dbReference type="EMBL" id="OIQ78624.1"/>
    </source>
</evidence>
<dbReference type="EMBL" id="MLJW01001368">
    <property type="protein sequence ID" value="OIQ78624.1"/>
    <property type="molecule type" value="Genomic_DNA"/>
</dbReference>
<evidence type="ECO:0000259" key="3">
    <source>
        <dbReference type="SMART" id="SM00822"/>
    </source>
</evidence>
<sequence length="182" mass="19706">MKAWQHSVLITGGGTGIGLALAQTFYRAGNQVILVGRRDAHLVDAAKTMPGANIFVADVAKSDDRAHLADRFPEVDILVNNAGVRYPASFAEATEEDLQQELAVNLLAPILLAQAFLPNLMHKPEAAIINVSSAAALVPREVTAMYSASKAALHSFTKSMRWQLEKTSVRVFEVMPPVVETR</sequence>
<accession>A0A1J5Q5I1</accession>
<dbReference type="InterPro" id="IPR002347">
    <property type="entry name" value="SDR_fam"/>
</dbReference>
<dbReference type="InterPro" id="IPR036291">
    <property type="entry name" value="NAD(P)-bd_dom_sf"/>
</dbReference>
<protein>
    <submittedName>
        <fullName evidence="4">Putative oxidoreductase</fullName>
        <ecNumber evidence="4">1.-.-.-</ecNumber>
    </submittedName>
</protein>
<gene>
    <name evidence="4" type="ORF">GALL_396700</name>
</gene>
<reference evidence="4" key="1">
    <citation type="submission" date="2016-10" db="EMBL/GenBank/DDBJ databases">
        <title>Sequence of Gallionella enrichment culture.</title>
        <authorList>
            <person name="Poehlein A."/>
            <person name="Muehling M."/>
            <person name="Daniel R."/>
        </authorList>
    </citation>
    <scope>NUCLEOTIDE SEQUENCE</scope>
</reference>
<dbReference type="Gene3D" id="3.40.50.720">
    <property type="entry name" value="NAD(P)-binding Rossmann-like Domain"/>
    <property type="match status" value="1"/>
</dbReference>
<dbReference type="AlphaFoldDB" id="A0A1J5Q5I1"/>
<organism evidence="4">
    <name type="scientific">mine drainage metagenome</name>
    <dbReference type="NCBI Taxonomy" id="410659"/>
    <lineage>
        <taxon>unclassified sequences</taxon>
        <taxon>metagenomes</taxon>
        <taxon>ecological metagenomes</taxon>
    </lineage>
</organism>
<keyword evidence="2 4" id="KW-0560">Oxidoreductase</keyword>
<dbReference type="GO" id="GO:0016020">
    <property type="term" value="C:membrane"/>
    <property type="evidence" value="ECO:0007669"/>
    <property type="project" value="TreeGrafter"/>
</dbReference>
<dbReference type="PRINTS" id="PR00080">
    <property type="entry name" value="SDRFAMILY"/>
</dbReference>
<dbReference type="PANTHER" id="PTHR44196">
    <property type="entry name" value="DEHYDROGENASE/REDUCTASE SDR FAMILY MEMBER 7B"/>
    <property type="match status" value="1"/>
</dbReference>
<dbReference type="GO" id="GO:0016491">
    <property type="term" value="F:oxidoreductase activity"/>
    <property type="evidence" value="ECO:0007669"/>
    <property type="project" value="UniProtKB-KW"/>
</dbReference>
<dbReference type="PANTHER" id="PTHR44196:SF1">
    <property type="entry name" value="DEHYDROGENASE_REDUCTASE SDR FAMILY MEMBER 7B"/>
    <property type="match status" value="1"/>
</dbReference>
<evidence type="ECO:0000256" key="1">
    <source>
        <dbReference type="ARBA" id="ARBA00006484"/>
    </source>
</evidence>
<dbReference type="InterPro" id="IPR020904">
    <property type="entry name" value="Sc_DH/Rdtase_CS"/>
</dbReference>
<dbReference type="PROSITE" id="PS00061">
    <property type="entry name" value="ADH_SHORT"/>
    <property type="match status" value="1"/>
</dbReference>
<dbReference type="EC" id="1.-.-.-" evidence="4"/>
<evidence type="ECO:0000256" key="2">
    <source>
        <dbReference type="ARBA" id="ARBA00023002"/>
    </source>
</evidence>
<comment type="similarity">
    <text evidence="1">Belongs to the short-chain dehydrogenases/reductases (SDR) family.</text>
</comment>
<feature type="domain" description="Ketoreductase" evidence="3">
    <location>
        <begin position="6"/>
        <end position="175"/>
    </location>
</feature>
<proteinExistence type="inferred from homology"/>
<dbReference type="Pfam" id="PF00106">
    <property type="entry name" value="adh_short"/>
    <property type="match status" value="1"/>
</dbReference>
<dbReference type="SUPFAM" id="SSF51735">
    <property type="entry name" value="NAD(P)-binding Rossmann-fold domains"/>
    <property type="match status" value="1"/>
</dbReference>
<comment type="caution">
    <text evidence="4">The sequence shown here is derived from an EMBL/GenBank/DDBJ whole genome shotgun (WGS) entry which is preliminary data.</text>
</comment>